<keyword evidence="1" id="KW-1133">Transmembrane helix</keyword>
<keyword evidence="4" id="KW-1185">Reference proteome</keyword>
<feature type="domain" description="J" evidence="2">
    <location>
        <begin position="346"/>
        <end position="401"/>
    </location>
</feature>
<evidence type="ECO:0000313" key="3">
    <source>
        <dbReference type="EMBL" id="TAA76248.1"/>
    </source>
</evidence>
<dbReference type="InterPro" id="IPR036869">
    <property type="entry name" value="J_dom_sf"/>
</dbReference>
<dbReference type="Pfam" id="PF00226">
    <property type="entry name" value="DnaJ"/>
    <property type="match status" value="1"/>
</dbReference>
<organism evidence="3 4">
    <name type="scientific">Candidatus Electronema aureum</name>
    <dbReference type="NCBI Taxonomy" id="2005002"/>
    <lineage>
        <taxon>Bacteria</taxon>
        <taxon>Pseudomonadati</taxon>
        <taxon>Thermodesulfobacteriota</taxon>
        <taxon>Desulfobulbia</taxon>
        <taxon>Desulfobulbales</taxon>
        <taxon>Desulfobulbaceae</taxon>
        <taxon>Candidatus Electronema</taxon>
    </lineage>
</organism>
<dbReference type="InterPro" id="IPR001623">
    <property type="entry name" value="DnaJ_domain"/>
</dbReference>
<keyword evidence="1" id="KW-0812">Transmembrane</keyword>
<feature type="transmembrane region" description="Helical" evidence="1">
    <location>
        <begin position="40"/>
        <end position="59"/>
    </location>
</feature>
<gene>
    <name evidence="3" type="ORF">CDV28_101150</name>
</gene>
<proteinExistence type="predicted"/>
<dbReference type="Proteomes" id="UP000316238">
    <property type="component" value="Unassembled WGS sequence"/>
</dbReference>
<name>A0A521G5G3_9BACT</name>
<accession>A0A521G5G3</accession>
<protein>
    <submittedName>
        <fullName evidence="3">DnaJ domain-containing protein</fullName>
    </submittedName>
</protein>
<dbReference type="SMART" id="SM00271">
    <property type="entry name" value="DnaJ"/>
    <property type="match status" value="1"/>
</dbReference>
<dbReference type="Gene3D" id="1.10.287.110">
    <property type="entry name" value="DnaJ domain"/>
    <property type="match status" value="1"/>
</dbReference>
<reference evidence="3" key="1">
    <citation type="submission" date="2017-07" db="EMBL/GenBank/DDBJ databases">
        <title>The cable genome - Insights into the physiology and evolution of filamentous bacteria capable of sulfide oxidation via long distance electron transfer.</title>
        <authorList>
            <person name="Thorup C."/>
            <person name="Bjerg J.T."/>
            <person name="Schreiber L."/>
            <person name="Nielsen L.P."/>
            <person name="Kjeldsen K.U."/>
            <person name="Boesen T."/>
            <person name="Boggild A."/>
            <person name="Meysman F."/>
            <person name="Geelhoed J."/>
            <person name="Schramm A."/>
        </authorList>
    </citation>
    <scope>NUCLEOTIDE SEQUENCE [LARGE SCALE GENOMIC DNA]</scope>
    <source>
        <strain evidence="3">GS</strain>
    </source>
</reference>
<feature type="transmembrane region" description="Helical" evidence="1">
    <location>
        <begin position="143"/>
        <end position="166"/>
    </location>
</feature>
<evidence type="ECO:0000313" key="4">
    <source>
        <dbReference type="Proteomes" id="UP000316238"/>
    </source>
</evidence>
<dbReference type="EMBL" id="NQJD01000001">
    <property type="protein sequence ID" value="TAA76248.1"/>
    <property type="molecule type" value="Genomic_DNA"/>
</dbReference>
<dbReference type="AlphaFoldDB" id="A0A521G5G3"/>
<comment type="caution">
    <text evidence="3">The sequence shown here is derived from an EMBL/GenBank/DDBJ whole genome shotgun (WGS) entry which is preliminary data.</text>
</comment>
<dbReference type="SUPFAM" id="SSF46565">
    <property type="entry name" value="Chaperone J-domain"/>
    <property type="match status" value="1"/>
</dbReference>
<dbReference type="CDD" id="cd06257">
    <property type="entry name" value="DnaJ"/>
    <property type="match status" value="1"/>
</dbReference>
<sequence length="401" mass="45352">MEVGGILFVAMLIAIGLDFLSEVLPGLFGLLPQAFSASAPAWGTAGALTAIGLCLHHIIKELDLDSRLRNIMTVRYDGKKLNLSINSDALKSYSESYAIEKRVIITLCGILYLIIFVVCAKNEDFSHMVFYGSKKESNVSDCGGILVSFLLSFFLIDSIWCILSLFKGEPEQKIRDRADTLISQANTSLERTHELDPLEESIKSINAKLGTCFPVDFKSEIQQFVDAHKQELLSDVTRLNNLISEIIKRAKEDFAQLEKADNLYDLVKKFYTETVREVNRSGSSPALLTHLDYIYTYLHSENLKDVLQQKKWNDFHEIVNEILKELTEVKEAAVEILPPEETEEEKACRILGVPLNASVDQIKRMYKALAAVWHPDSNTVKDDTRMKEINWANDVLMKLRN</sequence>
<dbReference type="PROSITE" id="PS50076">
    <property type="entry name" value="DNAJ_2"/>
    <property type="match status" value="1"/>
</dbReference>
<feature type="transmembrane region" description="Helical" evidence="1">
    <location>
        <begin position="7"/>
        <end position="28"/>
    </location>
</feature>
<feature type="transmembrane region" description="Helical" evidence="1">
    <location>
        <begin position="103"/>
        <end position="123"/>
    </location>
</feature>
<evidence type="ECO:0000256" key="1">
    <source>
        <dbReference type="SAM" id="Phobius"/>
    </source>
</evidence>
<keyword evidence="1" id="KW-0472">Membrane</keyword>
<evidence type="ECO:0000259" key="2">
    <source>
        <dbReference type="PROSITE" id="PS50076"/>
    </source>
</evidence>